<keyword evidence="7 9" id="KW-0503">Monooxygenase</keyword>
<evidence type="ECO:0000256" key="4">
    <source>
        <dbReference type="ARBA" id="ARBA00022723"/>
    </source>
</evidence>
<dbReference type="PROSITE" id="PS00086">
    <property type="entry name" value="CYTOCHROME_P450"/>
    <property type="match status" value="1"/>
</dbReference>
<evidence type="ECO:0000256" key="6">
    <source>
        <dbReference type="ARBA" id="ARBA00023004"/>
    </source>
</evidence>
<dbReference type="SUPFAM" id="SSF48264">
    <property type="entry name" value="Cytochrome P450"/>
    <property type="match status" value="1"/>
</dbReference>
<keyword evidence="10" id="KW-0472">Membrane</keyword>
<evidence type="ECO:0000256" key="10">
    <source>
        <dbReference type="SAM" id="Phobius"/>
    </source>
</evidence>
<dbReference type="InterPro" id="IPR017972">
    <property type="entry name" value="Cyt_P450_CS"/>
</dbReference>
<dbReference type="FunFam" id="1.10.630.10:FF:000126">
    <property type="entry name" value="Predicted protein"/>
    <property type="match status" value="1"/>
</dbReference>
<dbReference type="GO" id="GO:0004497">
    <property type="term" value="F:monooxygenase activity"/>
    <property type="evidence" value="ECO:0007669"/>
    <property type="project" value="UniProtKB-KW"/>
</dbReference>
<evidence type="ECO:0000256" key="9">
    <source>
        <dbReference type="RuleBase" id="RU000461"/>
    </source>
</evidence>
<dbReference type="PRINTS" id="PR00385">
    <property type="entry name" value="P450"/>
</dbReference>
<dbReference type="Proteomes" id="UP000504609">
    <property type="component" value="Unplaced"/>
</dbReference>
<evidence type="ECO:0000256" key="3">
    <source>
        <dbReference type="ARBA" id="ARBA00022617"/>
    </source>
</evidence>
<organism evidence="11 12">
    <name type="scientific">Cucurbita moschata</name>
    <name type="common">Winter crookneck squash</name>
    <name type="synonym">Cucurbita pepo var. moschata</name>
    <dbReference type="NCBI Taxonomy" id="3662"/>
    <lineage>
        <taxon>Eukaryota</taxon>
        <taxon>Viridiplantae</taxon>
        <taxon>Streptophyta</taxon>
        <taxon>Embryophyta</taxon>
        <taxon>Tracheophyta</taxon>
        <taxon>Spermatophyta</taxon>
        <taxon>Magnoliopsida</taxon>
        <taxon>eudicotyledons</taxon>
        <taxon>Gunneridae</taxon>
        <taxon>Pentapetalae</taxon>
        <taxon>rosids</taxon>
        <taxon>fabids</taxon>
        <taxon>Cucurbitales</taxon>
        <taxon>Cucurbitaceae</taxon>
        <taxon>Cucurbiteae</taxon>
        <taxon>Cucurbita</taxon>
    </lineage>
</organism>
<keyword evidence="4 8" id="KW-0479">Metal-binding</keyword>
<protein>
    <submittedName>
        <fullName evidence="12">Geraniol 8-hydroxylase-like</fullName>
    </submittedName>
</protein>
<accession>A0A6J1E5N3</accession>
<sequence>METTSNSLQTLIDSLNFLLPWRWIDAADNQSRLLFTVFFAGLLIFLYTKVTRRRVPLPPGPLGVPLLGNLPFLDPELHTYFRDLGQKYGPIVKLQLGNKVGIIVNSPSVAREILKDHDVTFANRDVPQAGRAATYGGSNIVWNPYGSEWRMLRKVCVVKMLSNATLESVYDLRRREVRNTVANLYGRAGSAVNVGEQGFLTVFNVVTGMLWGGIMEGDQRDSLAAEFRETVSDFTELLGKPNVSDFFPSLARFDLQGIEKKMRKLALKFDTIFENMINQRLKIVGGEDGQSAQNHDFLQFLLEMKDAGDSKTPLTMIHLKALLMDMVIGGTDTSSNTVEFALAEMINNPATLKKAQEEVAAVVGEDNMVEESHIHSLPYLKAVMKETLRLHPILPLLVPHSPSETTTISKYTIPKGSRVFINVWAIQRDPNQWENPLVFDPERFLDNQTWDFGGSDFRYFPFGSGRRNCAGIGMAERTFMYLLATLLHSFDWKVEEGKKLEIEEKFGIVLKMKTPLVLIPTPRLSDPTLYH</sequence>
<dbReference type="RefSeq" id="XP_022922108.1">
    <property type="nucleotide sequence ID" value="XM_023066340.1"/>
</dbReference>
<evidence type="ECO:0000256" key="2">
    <source>
        <dbReference type="ARBA" id="ARBA00010617"/>
    </source>
</evidence>
<dbReference type="GO" id="GO:0020037">
    <property type="term" value="F:heme binding"/>
    <property type="evidence" value="ECO:0007669"/>
    <property type="project" value="InterPro"/>
</dbReference>
<dbReference type="PRINTS" id="PR00463">
    <property type="entry name" value="EP450I"/>
</dbReference>
<keyword evidence="3 8" id="KW-0349">Heme</keyword>
<keyword evidence="10" id="KW-1133">Transmembrane helix</keyword>
<evidence type="ECO:0000256" key="8">
    <source>
        <dbReference type="PIRSR" id="PIRSR602401-1"/>
    </source>
</evidence>
<dbReference type="PANTHER" id="PTHR47951:SF3">
    <property type="entry name" value="CYTOCHROME P450, FAMILY 706, SUBFAMILY A, POLYPEPTIDE 4"/>
    <property type="match status" value="1"/>
</dbReference>
<feature type="binding site" description="axial binding residue" evidence="8">
    <location>
        <position position="469"/>
    </location>
    <ligand>
        <name>heme</name>
        <dbReference type="ChEBI" id="CHEBI:30413"/>
    </ligand>
    <ligandPart>
        <name>Fe</name>
        <dbReference type="ChEBI" id="CHEBI:18248"/>
    </ligandPart>
</feature>
<keyword evidence="6 8" id="KW-0408">Iron</keyword>
<name>A0A6J1E5N3_CUCMO</name>
<gene>
    <name evidence="12" type="primary">LOC111430178</name>
</gene>
<evidence type="ECO:0000256" key="1">
    <source>
        <dbReference type="ARBA" id="ARBA00001971"/>
    </source>
</evidence>
<dbReference type="PANTHER" id="PTHR47951">
    <property type="entry name" value="OS08G0547900 PROTEIN"/>
    <property type="match status" value="1"/>
</dbReference>
<evidence type="ECO:0000313" key="11">
    <source>
        <dbReference type="Proteomes" id="UP000504609"/>
    </source>
</evidence>
<dbReference type="Gene3D" id="1.10.630.10">
    <property type="entry name" value="Cytochrome P450"/>
    <property type="match status" value="1"/>
</dbReference>
<evidence type="ECO:0000313" key="12">
    <source>
        <dbReference type="RefSeq" id="XP_022922108.1"/>
    </source>
</evidence>
<dbReference type="InterPro" id="IPR002401">
    <property type="entry name" value="Cyt_P450_E_grp-I"/>
</dbReference>
<reference evidence="12" key="1">
    <citation type="submission" date="2025-08" db="UniProtKB">
        <authorList>
            <consortium name="RefSeq"/>
        </authorList>
    </citation>
    <scope>IDENTIFICATION</scope>
    <source>
        <tissue evidence="12">Young leaves</tissue>
    </source>
</reference>
<dbReference type="GO" id="GO:0016705">
    <property type="term" value="F:oxidoreductase activity, acting on paired donors, with incorporation or reduction of molecular oxygen"/>
    <property type="evidence" value="ECO:0007669"/>
    <property type="project" value="InterPro"/>
</dbReference>
<keyword evidence="11" id="KW-1185">Reference proteome</keyword>
<dbReference type="KEGG" id="cmos:111430178"/>
<dbReference type="GeneID" id="111430178"/>
<dbReference type="InterPro" id="IPR036396">
    <property type="entry name" value="Cyt_P450_sf"/>
</dbReference>
<feature type="transmembrane region" description="Helical" evidence="10">
    <location>
        <begin position="31"/>
        <end position="48"/>
    </location>
</feature>
<dbReference type="GO" id="GO:0005506">
    <property type="term" value="F:iron ion binding"/>
    <property type="evidence" value="ECO:0007669"/>
    <property type="project" value="InterPro"/>
</dbReference>
<keyword evidence="10" id="KW-0812">Transmembrane</keyword>
<dbReference type="InterPro" id="IPR001128">
    <property type="entry name" value="Cyt_P450"/>
</dbReference>
<comment type="cofactor">
    <cofactor evidence="1 8">
        <name>heme</name>
        <dbReference type="ChEBI" id="CHEBI:30413"/>
    </cofactor>
</comment>
<dbReference type="Pfam" id="PF00067">
    <property type="entry name" value="p450"/>
    <property type="match status" value="1"/>
</dbReference>
<keyword evidence="5 9" id="KW-0560">Oxidoreductase</keyword>
<evidence type="ECO:0000256" key="5">
    <source>
        <dbReference type="ARBA" id="ARBA00023002"/>
    </source>
</evidence>
<dbReference type="SMR" id="A0A6J1E5N3"/>
<dbReference type="AlphaFoldDB" id="A0A6J1E5N3"/>
<comment type="similarity">
    <text evidence="2 9">Belongs to the cytochrome P450 family.</text>
</comment>
<proteinExistence type="inferred from homology"/>
<dbReference type="CDD" id="cd11073">
    <property type="entry name" value="CYP76-like"/>
    <property type="match status" value="1"/>
</dbReference>
<evidence type="ECO:0000256" key="7">
    <source>
        <dbReference type="ARBA" id="ARBA00023033"/>
    </source>
</evidence>